<accession>A0A2J6RB29</accession>
<dbReference type="OrthoDB" id="408373at2759"/>
<dbReference type="Gene3D" id="3.40.50.1820">
    <property type="entry name" value="alpha/beta hydrolase"/>
    <property type="match status" value="1"/>
</dbReference>
<feature type="domain" description="AB hydrolase-1" evidence="1">
    <location>
        <begin position="7"/>
        <end position="249"/>
    </location>
</feature>
<dbReference type="AlphaFoldDB" id="A0A2J6RB29"/>
<keyword evidence="2" id="KW-0378">Hydrolase</keyword>
<dbReference type="GO" id="GO:0016787">
    <property type="term" value="F:hydrolase activity"/>
    <property type="evidence" value="ECO:0007669"/>
    <property type="project" value="UniProtKB-KW"/>
</dbReference>
<gene>
    <name evidence="2" type="ORF">L207DRAFT_516660</name>
</gene>
<evidence type="ECO:0000313" key="3">
    <source>
        <dbReference type="Proteomes" id="UP000235786"/>
    </source>
</evidence>
<dbReference type="EMBL" id="KZ613952">
    <property type="protein sequence ID" value="PMD35707.1"/>
    <property type="molecule type" value="Genomic_DNA"/>
</dbReference>
<dbReference type="InterPro" id="IPR000073">
    <property type="entry name" value="AB_hydrolase_1"/>
</dbReference>
<organism evidence="2 3">
    <name type="scientific">Hyaloscypha variabilis (strain UAMH 11265 / GT02V1 / F)</name>
    <name type="common">Meliniomyces variabilis</name>
    <dbReference type="NCBI Taxonomy" id="1149755"/>
    <lineage>
        <taxon>Eukaryota</taxon>
        <taxon>Fungi</taxon>
        <taxon>Dikarya</taxon>
        <taxon>Ascomycota</taxon>
        <taxon>Pezizomycotina</taxon>
        <taxon>Leotiomycetes</taxon>
        <taxon>Helotiales</taxon>
        <taxon>Hyaloscyphaceae</taxon>
        <taxon>Hyaloscypha</taxon>
        <taxon>Hyaloscypha variabilis</taxon>
    </lineage>
</organism>
<keyword evidence="3" id="KW-1185">Reference proteome</keyword>
<dbReference type="InterPro" id="IPR029058">
    <property type="entry name" value="AB_hydrolase_fold"/>
</dbReference>
<dbReference type="PANTHER" id="PTHR37017">
    <property type="entry name" value="AB HYDROLASE-1 DOMAIN-CONTAINING PROTEIN-RELATED"/>
    <property type="match status" value="1"/>
</dbReference>
<dbReference type="PANTHER" id="PTHR37017:SF3">
    <property type="entry name" value="AB HYDROLASE-1 DOMAIN-CONTAINING PROTEIN"/>
    <property type="match status" value="1"/>
</dbReference>
<dbReference type="Proteomes" id="UP000235786">
    <property type="component" value="Unassembled WGS sequence"/>
</dbReference>
<reference evidence="2 3" key="1">
    <citation type="submission" date="2016-04" db="EMBL/GenBank/DDBJ databases">
        <title>A degradative enzymes factory behind the ericoid mycorrhizal symbiosis.</title>
        <authorList>
            <consortium name="DOE Joint Genome Institute"/>
            <person name="Martino E."/>
            <person name="Morin E."/>
            <person name="Grelet G."/>
            <person name="Kuo A."/>
            <person name="Kohler A."/>
            <person name="Daghino S."/>
            <person name="Barry K."/>
            <person name="Choi C."/>
            <person name="Cichocki N."/>
            <person name="Clum A."/>
            <person name="Copeland A."/>
            <person name="Hainaut M."/>
            <person name="Haridas S."/>
            <person name="Labutti K."/>
            <person name="Lindquist E."/>
            <person name="Lipzen A."/>
            <person name="Khouja H.-R."/>
            <person name="Murat C."/>
            <person name="Ohm R."/>
            <person name="Olson A."/>
            <person name="Spatafora J."/>
            <person name="Veneault-Fourrey C."/>
            <person name="Henrissat B."/>
            <person name="Grigoriev I."/>
            <person name="Martin F."/>
            <person name="Perotto S."/>
        </authorList>
    </citation>
    <scope>NUCLEOTIDE SEQUENCE [LARGE SCALE GENOMIC DNA]</scope>
    <source>
        <strain evidence="2 3">F</strain>
    </source>
</reference>
<evidence type="ECO:0000259" key="1">
    <source>
        <dbReference type="Pfam" id="PF12697"/>
    </source>
</evidence>
<evidence type="ECO:0000313" key="2">
    <source>
        <dbReference type="EMBL" id="PMD35707.1"/>
    </source>
</evidence>
<protein>
    <submittedName>
        <fullName evidence="2">Alpha/beta-hydrolase</fullName>
    </submittedName>
</protein>
<dbReference type="Pfam" id="PF12697">
    <property type="entry name" value="Abhydrolase_6"/>
    <property type="match status" value="1"/>
</dbReference>
<dbReference type="STRING" id="1149755.A0A2J6RB29"/>
<dbReference type="SUPFAM" id="SSF53474">
    <property type="entry name" value="alpha/beta-Hydrolases"/>
    <property type="match status" value="1"/>
</dbReference>
<dbReference type="InterPro" id="IPR052897">
    <property type="entry name" value="Sec-Metab_Biosynth_Hydrolase"/>
</dbReference>
<sequence>MSAKPTIVFVPGAGHTAEVWNKVIALLEAQHFKCIPVTLPSTLSNPSATFFDDIKAVQDPIISEMSQGRDVVVVVHSYGGAVGCSAVKGLTRPKQDSTSPATETKGHVIGIASMASGFGPSGMTFADALGGKLPPSWNVDEETGFAVILAPPRETFYHDLPVEEGEYWVGKITKQAARPFMHPEGREYSYAGWMDVPVWYLATTVDQALPYEAQKHMVQMARDAGGDVTVREVESSHSPMLSKPLETAKFIEDAAASFVGRVG</sequence>
<proteinExistence type="predicted"/>
<name>A0A2J6RB29_HYAVF</name>